<gene>
    <name evidence="1" type="ORF">RCZ15_16110</name>
    <name evidence="2" type="ORF">RCZ16_16920</name>
</gene>
<dbReference type="EMBL" id="BQKA01000031">
    <property type="protein sequence ID" value="GJM50638.1"/>
    <property type="molecule type" value="Genomic_DNA"/>
</dbReference>
<comment type="caution">
    <text evidence="1">The sequence shown here is derived from an EMBL/GenBank/DDBJ whole genome shotgun (WGS) entry which is preliminary data.</text>
</comment>
<dbReference type="Proteomes" id="UP001208692">
    <property type="component" value="Unassembled WGS sequence"/>
</dbReference>
<dbReference type="AlphaFoldDB" id="A0AAV5ATE7"/>
<dbReference type="RefSeq" id="WP_264845402.1">
    <property type="nucleotide sequence ID" value="NZ_BPMA01000011.1"/>
</dbReference>
<accession>A0AAV5ATE7</accession>
<organism evidence="1 3">
    <name type="scientific">Capnocytophaga catalasegens</name>
    <dbReference type="NCBI Taxonomy" id="1004260"/>
    <lineage>
        <taxon>Bacteria</taxon>
        <taxon>Pseudomonadati</taxon>
        <taxon>Bacteroidota</taxon>
        <taxon>Flavobacteriia</taxon>
        <taxon>Flavobacteriales</taxon>
        <taxon>Flavobacteriaceae</taxon>
        <taxon>Capnocytophaga</taxon>
    </lineage>
</organism>
<proteinExistence type="predicted"/>
<keyword evidence="4" id="KW-1185">Reference proteome</keyword>
<dbReference type="Proteomes" id="UP001207736">
    <property type="component" value="Unassembled WGS sequence"/>
</dbReference>
<evidence type="ECO:0000313" key="4">
    <source>
        <dbReference type="Proteomes" id="UP001208692"/>
    </source>
</evidence>
<protein>
    <submittedName>
        <fullName evidence="1">Uncharacterized protein</fullName>
    </submittedName>
</protein>
<dbReference type="EMBL" id="BQKB01000038">
    <property type="protein sequence ID" value="GJM53375.1"/>
    <property type="molecule type" value="Genomic_DNA"/>
</dbReference>
<evidence type="ECO:0000313" key="1">
    <source>
        <dbReference type="EMBL" id="GJM50638.1"/>
    </source>
</evidence>
<evidence type="ECO:0000313" key="3">
    <source>
        <dbReference type="Proteomes" id="UP001207736"/>
    </source>
</evidence>
<sequence length="265" mass="30945">MAIDGIKIIDSDLVFDIRNQIMEAYDYNENLTEVLTNIEAWETEVLGDAIQHEIFITAYAQCLWELGLLNEKWQQKAGQIVEKGASSLWEKFGKNTQEKRQKTLEKFWEKISQPNPKPRKSKNYKKITDFIFTENEVVAVKLANNTFGFLILVNIDHENGQCYYGFAKINYVSEYIPTLDFLKNQYVTARKGLGFDSPVLIKHKDLMKLQPYFQAFGKLFINPDANVKRFGTYRGNVKNYEELTEDWTGDFNQKQYPLVEFLTKN</sequence>
<name>A0AAV5ATE7_9FLAO</name>
<reference evidence="1 4" key="1">
    <citation type="submission" date="2021-11" db="EMBL/GenBank/DDBJ databases">
        <title>Draft genome sequence of Capnocytophaga sp. strain KC07075 isolated from cat oral cavity.</title>
        <authorList>
            <person name="Suzuki M."/>
            <person name="Imaoka K."/>
            <person name="Kimura M."/>
            <person name="Morikawa S."/>
            <person name="Maeda K."/>
        </authorList>
    </citation>
    <scope>NUCLEOTIDE SEQUENCE</scope>
    <source>
        <strain evidence="1">KC07075</strain>
        <strain evidence="2 4">KC07079</strain>
    </source>
</reference>
<evidence type="ECO:0000313" key="2">
    <source>
        <dbReference type="EMBL" id="GJM53375.1"/>
    </source>
</evidence>